<protein>
    <submittedName>
        <fullName evidence="12">Glycosyltransferase family 39 protein</fullName>
        <ecNumber evidence="12">2.4.-.-</ecNumber>
    </submittedName>
</protein>
<dbReference type="PANTHER" id="PTHR12468">
    <property type="entry name" value="GPI MANNOSYLTRANSFERASE 2"/>
    <property type="match status" value="1"/>
</dbReference>
<feature type="region of interest" description="Disordered" evidence="10">
    <location>
        <begin position="1"/>
        <end position="25"/>
    </location>
</feature>
<evidence type="ECO:0000256" key="1">
    <source>
        <dbReference type="ARBA" id="ARBA00004477"/>
    </source>
</evidence>
<comment type="subcellular location">
    <subcellularLocation>
        <location evidence="1">Endoplasmic reticulum membrane</location>
        <topology evidence="1">Multi-pass membrane protein</topology>
    </subcellularLocation>
</comment>
<evidence type="ECO:0000256" key="10">
    <source>
        <dbReference type="SAM" id="MobiDB-lite"/>
    </source>
</evidence>
<evidence type="ECO:0000256" key="11">
    <source>
        <dbReference type="SAM" id="Phobius"/>
    </source>
</evidence>
<evidence type="ECO:0000256" key="4">
    <source>
        <dbReference type="ARBA" id="ARBA00022676"/>
    </source>
</evidence>
<feature type="transmembrane region" description="Helical" evidence="11">
    <location>
        <begin position="139"/>
        <end position="162"/>
    </location>
</feature>
<name>A0ABW1F960_9ACTN</name>
<evidence type="ECO:0000256" key="5">
    <source>
        <dbReference type="ARBA" id="ARBA00022679"/>
    </source>
</evidence>
<gene>
    <name evidence="12" type="ORF">ACFP0N_37455</name>
</gene>
<keyword evidence="9 11" id="KW-0472">Membrane</keyword>
<evidence type="ECO:0000313" key="13">
    <source>
        <dbReference type="Proteomes" id="UP001596067"/>
    </source>
</evidence>
<proteinExistence type="predicted"/>
<reference evidence="13" key="1">
    <citation type="journal article" date="2019" name="Int. J. Syst. Evol. Microbiol.">
        <title>The Global Catalogue of Microorganisms (GCM) 10K type strain sequencing project: providing services to taxonomists for standard genome sequencing and annotation.</title>
        <authorList>
            <consortium name="The Broad Institute Genomics Platform"/>
            <consortium name="The Broad Institute Genome Sequencing Center for Infectious Disease"/>
            <person name="Wu L."/>
            <person name="Ma J."/>
        </authorList>
    </citation>
    <scope>NUCLEOTIDE SEQUENCE [LARGE SCALE GENOMIC DNA]</scope>
    <source>
        <strain evidence="13">CGMCC 4.1469</strain>
    </source>
</reference>
<sequence length="422" mass="44908">MSAIPAVASDAPERRSEEPGTAPGAGWRGRARALVLRFGPAVWCYAVLKLLGFTVFMKLLSFSGEYLKKHPRFGGGANPWDVVASWDGWWYQQVAEFGYHPALVPVANGVPGFTVEQNSAAFFPLYPGLMRLVSDTTGLGLYGAGMLVSVVASLFAAAGIYAVVDRLAGTRAGVIAAGLWAIAPGSGAEWALYSDSLFVALAAWACYCVMTKQWVAAGVITLVAGLNRPTSAALIGAVGLAALVELYRRESGVVRPLTAMLLAPVGLLGYVGWVGWRAGEWGAYFTLQRDAWLHYFDYGQGTFYAVRGVLLGRSDYPFAYPVADLLATLIVFSLPALIVLLVRLRPPLVLTAYTLATIVSVLGSLGIFGNTSRYLLPAFPLLIALAVAMRKLSWPVLAAVLGSGAIASGWYGGYVIFELGIP</sequence>
<comment type="pathway">
    <text evidence="2">Glycolipid biosynthesis; glycosylphosphatidylinositol-anchor biosynthesis.</text>
</comment>
<keyword evidence="5 12" id="KW-0808">Transferase</keyword>
<dbReference type="RefSeq" id="WP_313764768.1">
    <property type="nucleotide sequence ID" value="NZ_BAAAVH010000021.1"/>
</dbReference>
<evidence type="ECO:0000313" key="12">
    <source>
        <dbReference type="EMBL" id="MFC5890655.1"/>
    </source>
</evidence>
<keyword evidence="6 11" id="KW-0812">Transmembrane</keyword>
<dbReference type="InterPro" id="IPR007315">
    <property type="entry name" value="PIG-V/Gpi18"/>
</dbReference>
<dbReference type="PANTHER" id="PTHR12468:SF2">
    <property type="entry name" value="GPI MANNOSYLTRANSFERASE 2"/>
    <property type="match status" value="1"/>
</dbReference>
<keyword evidence="13" id="KW-1185">Reference proteome</keyword>
<feature type="transmembrane region" description="Helical" evidence="11">
    <location>
        <begin position="259"/>
        <end position="276"/>
    </location>
</feature>
<dbReference type="GO" id="GO:0016757">
    <property type="term" value="F:glycosyltransferase activity"/>
    <property type="evidence" value="ECO:0007669"/>
    <property type="project" value="UniProtKB-KW"/>
</dbReference>
<organism evidence="12 13">
    <name type="scientific">Kitasatospora aburaviensis</name>
    <dbReference type="NCBI Taxonomy" id="67265"/>
    <lineage>
        <taxon>Bacteria</taxon>
        <taxon>Bacillati</taxon>
        <taxon>Actinomycetota</taxon>
        <taxon>Actinomycetes</taxon>
        <taxon>Kitasatosporales</taxon>
        <taxon>Streptomycetaceae</taxon>
        <taxon>Kitasatospora</taxon>
    </lineage>
</organism>
<feature type="transmembrane region" description="Helical" evidence="11">
    <location>
        <begin position="230"/>
        <end position="247"/>
    </location>
</feature>
<evidence type="ECO:0000256" key="9">
    <source>
        <dbReference type="ARBA" id="ARBA00023136"/>
    </source>
</evidence>
<feature type="transmembrane region" description="Helical" evidence="11">
    <location>
        <begin position="168"/>
        <end position="185"/>
    </location>
</feature>
<feature type="transmembrane region" description="Helical" evidence="11">
    <location>
        <begin position="40"/>
        <end position="60"/>
    </location>
</feature>
<feature type="transmembrane region" description="Helical" evidence="11">
    <location>
        <begin position="318"/>
        <end position="341"/>
    </location>
</feature>
<keyword evidence="7" id="KW-0256">Endoplasmic reticulum</keyword>
<accession>A0ABW1F960</accession>
<dbReference type="EC" id="2.4.-.-" evidence="12"/>
<dbReference type="Proteomes" id="UP001596067">
    <property type="component" value="Unassembled WGS sequence"/>
</dbReference>
<dbReference type="EMBL" id="JBHSOD010000090">
    <property type="protein sequence ID" value="MFC5890655.1"/>
    <property type="molecule type" value="Genomic_DNA"/>
</dbReference>
<feature type="transmembrane region" description="Helical" evidence="11">
    <location>
        <begin position="348"/>
        <end position="368"/>
    </location>
</feature>
<evidence type="ECO:0000256" key="3">
    <source>
        <dbReference type="ARBA" id="ARBA00022502"/>
    </source>
</evidence>
<keyword evidence="4 12" id="KW-0328">Glycosyltransferase</keyword>
<evidence type="ECO:0000256" key="7">
    <source>
        <dbReference type="ARBA" id="ARBA00022824"/>
    </source>
</evidence>
<keyword evidence="3" id="KW-0337">GPI-anchor biosynthesis</keyword>
<comment type="caution">
    <text evidence="12">The sequence shown here is derived from an EMBL/GenBank/DDBJ whole genome shotgun (WGS) entry which is preliminary data.</text>
</comment>
<evidence type="ECO:0000256" key="6">
    <source>
        <dbReference type="ARBA" id="ARBA00022692"/>
    </source>
</evidence>
<feature type="transmembrane region" description="Helical" evidence="11">
    <location>
        <begin position="396"/>
        <end position="417"/>
    </location>
</feature>
<evidence type="ECO:0000256" key="8">
    <source>
        <dbReference type="ARBA" id="ARBA00022989"/>
    </source>
</evidence>
<evidence type="ECO:0000256" key="2">
    <source>
        <dbReference type="ARBA" id="ARBA00004687"/>
    </source>
</evidence>
<keyword evidence="8 11" id="KW-1133">Transmembrane helix</keyword>